<dbReference type="EMBL" id="JANBUO010000947">
    <property type="protein sequence ID" value="KAJ2800644.1"/>
    <property type="molecule type" value="Genomic_DNA"/>
</dbReference>
<evidence type="ECO:0000259" key="9">
    <source>
        <dbReference type="Pfam" id="PF01233"/>
    </source>
</evidence>
<evidence type="ECO:0000256" key="7">
    <source>
        <dbReference type="ARBA" id="ARBA00031854"/>
    </source>
</evidence>
<evidence type="ECO:0000256" key="5">
    <source>
        <dbReference type="ARBA" id="ARBA00023315"/>
    </source>
</evidence>
<sequence>MSENREDSSKEGTSGAPSVYDPDTLRQLLDRLDIQTLGDPVLTKLEREEADEKKAVHEFWNTQPVPKSTEVVKKDGPLHPPLSPDEIPKDPFALPSDQMEWCVVDVEDEEEMKELYLLLTENYVEDADSMFRFNYSAEFLNWALKSPGFRKDWHVGVRDVSSKQLIAFISGIPMDLMVRDKTMTMAEINFLCLHKSLRGQRMTPLLIKEVTRRIHQQGIFQAVYTVGRLLPKPVATCRYFHRSLNPKKLMETGFSQRLEPLQLSKLTSMLRLPSNT</sequence>
<dbReference type="PROSITE" id="PS00975">
    <property type="entry name" value="NMT_1"/>
    <property type="match status" value="1"/>
</dbReference>
<feature type="compositionally biased region" description="Basic and acidic residues" evidence="8">
    <location>
        <begin position="1"/>
        <end position="10"/>
    </location>
</feature>
<dbReference type="Proteomes" id="UP001140094">
    <property type="component" value="Unassembled WGS sequence"/>
</dbReference>
<dbReference type="InterPro" id="IPR022678">
    <property type="entry name" value="NMT_CS"/>
</dbReference>
<evidence type="ECO:0000256" key="2">
    <source>
        <dbReference type="ARBA" id="ARBA00012923"/>
    </source>
</evidence>
<evidence type="ECO:0000313" key="11">
    <source>
        <dbReference type="Proteomes" id="UP001140094"/>
    </source>
</evidence>
<feature type="domain" description="Glycylpeptide N-tetradecanoyltransferase N-terminal" evidence="9">
    <location>
        <begin position="81"/>
        <end position="237"/>
    </location>
</feature>
<dbReference type="GO" id="GO:0005737">
    <property type="term" value="C:cytoplasm"/>
    <property type="evidence" value="ECO:0007669"/>
    <property type="project" value="TreeGrafter"/>
</dbReference>
<evidence type="ECO:0000256" key="8">
    <source>
        <dbReference type="SAM" id="MobiDB-lite"/>
    </source>
</evidence>
<dbReference type="FunFam" id="3.40.630.30:FF:000042">
    <property type="entry name" value="Glycylpeptide N-tetradecanoyltransferase"/>
    <property type="match status" value="1"/>
</dbReference>
<comment type="caution">
    <text evidence="10">The sequence shown here is derived from an EMBL/GenBank/DDBJ whole genome shotgun (WGS) entry which is preliminary data.</text>
</comment>
<comment type="similarity">
    <text evidence="1">Belongs to the NMT family.</text>
</comment>
<gene>
    <name evidence="10" type="primary">NMT1</name>
    <name evidence="10" type="ORF">H4R20_003982</name>
</gene>
<dbReference type="PANTHER" id="PTHR11377">
    <property type="entry name" value="N-MYRISTOYL TRANSFERASE"/>
    <property type="match status" value="1"/>
</dbReference>
<keyword evidence="11" id="KW-1185">Reference proteome</keyword>
<accession>A0A9W8LQX7</accession>
<evidence type="ECO:0000256" key="1">
    <source>
        <dbReference type="ARBA" id="ARBA00009469"/>
    </source>
</evidence>
<organism evidence="10 11">
    <name type="scientific">Coemansia guatemalensis</name>
    <dbReference type="NCBI Taxonomy" id="2761395"/>
    <lineage>
        <taxon>Eukaryota</taxon>
        <taxon>Fungi</taxon>
        <taxon>Fungi incertae sedis</taxon>
        <taxon>Zoopagomycota</taxon>
        <taxon>Kickxellomycotina</taxon>
        <taxon>Kickxellomycetes</taxon>
        <taxon>Kickxellales</taxon>
        <taxon>Kickxellaceae</taxon>
        <taxon>Coemansia</taxon>
    </lineage>
</organism>
<name>A0A9W8LQX7_9FUNG</name>
<dbReference type="Pfam" id="PF01233">
    <property type="entry name" value="NMT"/>
    <property type="match status" value="1"/>
</dbReference>
<proteinExistence type="inferred from homology"/>
<dbReference type="AlphaFoldDB" id="A0A9W8LQX7"/>
<protein>
    <recommendedName>
        <fullName evidence="3">Glycylpeptide N-tetradecanoyltransferase</fullName>
        <ecNumber evidence="2">2.3.1.97</ecNumber>
    </recommendedName>
    <alternativeName>
        <fullName evidence="6">Myristoyl-CoA:protein N-myristoyltransferase</fullName>
    </alternativeName>
    <alternativeName>
        <fullName evidence="7">Peptide N-myristoyltransferase</fullName>
    </alternativeName>
</protein>
<evidence type="ECO:0000256" key="3">
    <source>
        <dbReference type="ARBA" id="ARBA00022240"/>
    </source>
</evidence>
<dbReference type="Gene3D" id="3.40.630.170">
    <property type="match status" value="1"/>
</dbReference>
<dbReference type="GO" id="GO:0004379">
    <property type="term" value="F:glycylpeptide N-tetradecanoyltransferase activity"/>
    <property type="evidence" value="ECO:0007669"/>
    <property type="project" value="UniProtKB-EC"/>
</dbReference>
<dbReference type="OrthoDB" id="60315at2759"/>
<evidence type="ECO:0000313" key="10">
    <source>
        <dbReference type="EMBL" id="KAJ2800644.1"/>
    </source>
</evidence>
<dbReference type="SUPFAM" id="SSF55729">
    <property type="entry name" value="Acyl-CoA N-acyltransferases (Nat)"/>
    <property type="match status" value="1"/>
</dbReference>
<dbReference type="PANTHER" id="PTHR11377:SF5">
    <property type="entry name" value="GLYCYLPEPTIDE N-TETRADECANOYLTRANSFERASE"/>
    <property type="match status" value="1"/>
</dbReference>
<dbReference type="InterPro" id="IPR016181">
    <property type="entry name" value="Acyl_CoA_acyltransferase"/>
</dbReference>
<evidence type="ECO:0000256" key="4">
    <source>
        <dbReference type="ARBA" id="ARBA00022679"/>
    </source>
</evidence>
<keyword evidence="4 10" id="KW-0808">Transferase</keyword>
<reference evidence="10" key="1">
    <citation type="submission" date="2022-07" db="EMBL/GenBank/DDBJ databases">
        <title>Phylogenomic reconstructions and comparative analyses of Kickxellomycotina fungi.</title>
        <authorList>
            <person name="Reynolds N.K."/>
            <person name="Stajich J.E."/>
            <person name="Barry K."/>
            <person name="Grigoriev I.V."/>
            <person name="Crous P."/>
            <person name="Smith M.E."/>
        </authorList>
    </citation>
    <scope>NUCLEOTIDE SEQUENCE</scope>
    <source>
        <strain evidence="10">NRRL 1565</strain>
    </source>
</reference>
<dbReference type="InterPro" id="IPR022676">
    <property type="entry name" value="NMT_N"/>
</dbReference>
<evidence type="ECO:0000256" key="6">
    <source>
        <dbReference type="ARBA" id="ARBA00031242"/>
    </source>
</evidence>
<keyword evidence="5 10" id="KW-0012">Acyltransferase</keyword>
<dbReference type="InterPro" id="IPR000903">
    <property type="entry name" value="NMT"/>
</dbReference>
<feature type="region of interest" description="Disordered" evidence="8">
    <location>
        <begin position="1"/>
        <end position="24"/>
    </location>
</feature>
<dbReference type="EC" id="2.3.1.97" evidence="2"/>